<proteinExistence type="predicted"/>
<dbReference type="AlphaFoldDB" id="A0A8T0GVR8"/>
<evidence type="ECO:0000256" key="1">
    <source>
        <dbReference type="SAM" id="SignalP"/>
    </source>
</evidence>
<dbReference type="Proteomes" id="UP000822688">
    <property type="component" value="Chromosome 8"/>
</dbReference>
<accession>A0A8T0GVR8</accession>
<keyword evidence="3" id="KW-1185">Reference proteome</keyword>
<evidence type="ECO:0000313" key="2">
    <source>
        <dbReference type="EMBL" id="KAG0563841.1"/>
    </source>
</evidence>
<organism evidence="2 3">
    <name type="scientific">Ceratodon purpureus</name>
    <name type="common">Fire moss</name>
    <name type="synonym">Dicranum purpureum</name>
    <dbReference type="NCBI Taxonomy" id="3225"/>
    <lineage>
        <taxon>Eukaryota</taxon>
        <taxon>Viridiplantae</taxon>
        <taxon>Streptophyta</taxon>
        <taxon>Embryophyta</taxon>
        <taxon>Bryophyta</taxon>
        <taxon>Bryophytina</taxon>
        <taxon>Bryopsida</taxon>
        <taxon>Dicranidae</taxon>
        <taxon>Pseudoditrichales</taxon>
        <taxon>Ditrichaceae</taxon>
        <taxon>Ceratodon</taxon>
    </lineage>
</organism>
<gene>
    <name evidence="2" type="ORF">KC19_8G063500</name>
</gene>
<keyword evidence="1" id="KW-0732">Signal</keyword>
<feature type="chain" id="PRO_5035849797" description="Secreted protein" evidence="1">
    <location>
        <begin position="25"/>
        <end position="55"/>
    </location>
</feature>
<protein>
    <recommendedName>
        <fullName evidence="4">Secreted protein</fullName>
    </recommendedName>
</protein>
<feature type="signal peptide" evidence="1">
    <location>
        <begin position="1"/>
        <end position="24"/>
    </location>
</feature>
<evidence type="ECO:0008006" key="4">
    <source>
        <dbReference type="Google" id="ProtNLM"/>
    </source>
</evidence>
<evidence type="ECO:0000313" key="3">
    <source>
        <dbReference type="Proteomes" id="UP000822688"/>
    </source>
</evidence>
<name>A0A8T0GVR8_CERPU</name>
<dbReference type="EMBL" id="CM026429">
    <property type="protein sequence ID" value="KAG0563841.1"/>
    <property type="molecule type" value="Genomic_DNA"/>
</dbReference>
<comment type="caution">
    <text evidence="2">The sequence shown here is derived from an EMBL/GenBank/DDBJ whole genome shotgun (WGS) entry which is preliminary data.</text>
</comment>
<sequence>MRRAAPMSFVTLLDVSLCIRIAFAKCDQSACSFCFKISKSAAATHSHSITSTSKW</sequence>
<reference evidence="2" key="1">
    <citation type="submission" date="2020-06" db="EMBL/GenBank/DDBJ databases">
        <title>WGS assembly of Ceratodon purpureus strain R40.</title>
        <authorList>
            <person name="Carey S.B."/>
            <person name="Jenkins J."/>
            <person name="Shu S."/>
            <person name="Lovell J.T."/>
            <person name="Sreedasyam A."/>
            <person name="Maumus F."/>
            <person name="Tiley G.P."/>
            <person name="Fernandez-Pozo N."/>
            <person name="Barry K."/>
            <person name="Chen C."/>
            <person name="Wang M."/>
            <person name="Lipzen A."/>
            <person name="Daum C."/>
            <person name="Saski C.A."/>
            <person name="Payton A.C."/>
            <person name="Mcbreen J.C."/>
            <person name="Conrad R.E."/>
            <person name="Kollar L.M."/>
            <person name="Olsson S."/>
            <person name="Huttunen S."/>
            <person name="Landis J.B."/>
            <person name="Wickett N.J."/>
            <person name="Johnson M.G."/>
            <person name="Rensing S.A."/>
            <person name="Grimwood J."/>
            <person name="Schmutz J."/>
            <person name="Mcdaniel S.F."/>
        </authorList>
    </citation>
    <scope>NUCLEOTIDE SEQUENCE</scope>
    <source>
        <strain evidence="2">R40</strain>
    </source>
</reference>